<organism evidence="1 2">
    <name type="scientific">Larkinella rosea</name>
    <dbReference type="NCBI Taxonomy" id="2025312"/>
    <lineage>
        <taxon>Bacteria</taxon>
        <taxon>Pseudomonadati</taxon>
        <taxon>Bacteroidota</taxon>
        <taxon>Cytophagia</taxon>
        <taxon>Cytophagales</taxon>
        <taxon>Spirosomataceae</taxon>
        <taxon>Larkinella</taxon>
    </lineage>
</organism>
<gene>
    <name evidence="1" type="ORF">EHT25_16895</name>
</gene>
<keyword evidence="2" id="KW-1185">Reference proteome</keyword>
<protein>
    <submittedName>
        <fullName evidence="1">Uncharacterized protein</fullName>
    </submittedName>
</protein>
<dbReference type="AlphaFoldDB" id="A0A3P1BM18"/>
<name>A0A3P1BM18_9BACT</name>
<accession>A0A3P1BM18</accession>
<proteinExistence type="predicted"/>
<sequence length="837" mass="93240">MREINSYFAHRPIFIPMHVLFPNYFRSMVGLILLAGFSAWRPPVSTTFATDYLRFSFDQSGNLYSLIDKATSNEYVPTGEKAPLLSLMQDSVVIKPLSMTYNAAKKRLVLRYPNGYSATIAAENKGSYLRFELLSLTPRNDIKLVVWGPYPTTINQQIGETVGVVHNGTFGIGIQALNVKTLGGYPTYDNDIDPAYDIFQTNSLVDIASDQKVLYRGQTAKPTSSGSVLQAYCRNRFADRIISNWEHKSYLAPAFRDGGVIGSKIALWGAPEAQLLPVIEKIELGEGLPHPLLDGVWAKRNPLATASYLILNFGENNVEDVISLTKKAGLQYFYHGGPFDTWGHFKLNTKEFPNNWASLRACVAKAEAAGLKVGVHTLSNFITTNDPYVTPVPDGRLAKVGKSVLTTSVDEKATQIVIQSPVFFDQMKNNTLKAVVVGNEIIRYRAVSATAPWTLLDCVRGAFKTTPQSHPAGAEIGKLMDHGYQVFLADYPLQEEMAGTLAKLYNETGLRQISFDGLEGTWATGMGQYGIQLFVKTWYDQLKPGLKGAVITDASTPGHYFWHSFTRMNWGEPWYAGFRESQTQYRLKNQDYFRRNLMPGMLGWFSIKPETSLEDLEWMLARAAGFDAGFGLATSIDDLRKHGFSDVLLNTINVWETARLSGAFSAEQKQQLRDIGREFHLESAGDGVWRLAPVHQAYLVHEQKVRQPGEPVASTFAFTNPNDEQPLRFTLQLTAGEKGTTSGLENPVIEINNYSRIELPFTLEENQLVQCDGKSLNLLDRQWHVLKTITLPAGIPKLMHGNNTVRIDGAFQGSKAATAKMEIRSMGEPLLIRKGTR</sequence>
<reference evidence="1 2" key="1">
    <citation type="submission" date="2018-11" db="EMBL/GenBank/DDBJ databases">
        <authorList>
            <person name="Zhou Z."/>
            <person name="Wang G."/>
        </authorList>
    </citation>
    <scope>NUCLEOTIDE SEQUENCE [LARGE SCALE GENOMIC DNA]</scope>
    <source>
        <strain evidence="1 2">KCTC52004</strain>
    </source>
</reference>
<dbReference type="InterPro" id="IPR017853">
    <property type="entry name" value="GH"/>
</dbReference>
<dbReference type="SUPFAM" id="SSF51445">
    <property type="entry name" value="(Trans)glycosidases"/>
    <property type="match status" value="1"/>
</dbReference>
<evidence type="ECO:0000313" key="1">
    <source>
        <dbReference type="EMBL" id="RRB02160.1"/>
    </source>
</evidence>
<dbReference type="EMBL" id="RQJO01000009">
    <property type="protein sequence ID" value="RRB02160.1"/>
    <property type="molecule type" value="Genomic_DNA"/>
</dbReference>
<evidence type="ECO:0000313" key="2">
    <source>
        <dbReference type="Proteomes" id="UP000271925"/>
    </source>
</evidence>
<dbReference type="OrthoDB" id="2484068at2"/>
<dbReference type="Proteomes" id="UP000271925">
    <property type="component" value="Unassembled WGS sequence"/>
</dbReference>
<comment type="caution">
    <text evidence="1">The sequence shown here is derived from an EMBL/GenBank/DDBJ whole genome shotgun (WGS) entry which is preliminary data.</text>
</comment>